<feature type="transmembrane region" description="Helical" evidence="6">
    <location>
        <begin position="380"/>
        <end position="398"/>
    </location>
</feature>
<comment type="subcellular location">
    <subcellularLocation>
        <location evidence="1">Membrane</location>
        <topology evidence="1">Multi-pass membrane protein</topology>
    </subcellularLocation>
</comment>
<organism evidence="8">
    <name type="scientific">Eremomyces bilateralis CBS 781.70</name>
    <dbReference type="NCBI Taxonomy" id="1392243"/>
    <lineage>
        <taxon>Eukaryota</taxon>
        <taxon>Fungi</taxon>
        <taxon>Dikarya</taxon>
        <taxon>Ascomycota</taxon>
        <taxon>Pezizomycotina</taxon>
        <taxon>Dothideomycetes</taxon>
        <taxon>Dothideomycetes incertae sedis</taxon>
        <taxon>Eremomycetales</taxon>
        <taxon>Eremomycetaceae</taxon>
        <taxon>Eremomyces</taxon>
    </lineage>
</organism>
<dbReference type="InterPro" id="IPR005829">
    <property type="entry name" value="Sugar_transporter_CS"/>
</dbReference>
<evidence type="ECO:0000256" key="5">
    <source>
        <dbReference type="ARBA" id="ARBA00023136"/>
    </source>
</evidence>
<keyword evidence="9" id="KW-1185">Reference proteome</keyword>
<sequence>MSDFSQNQRVAPTKGATTTKELEFVETMSNSAVDQPHVHAKMNPKLFVALLTMSFLWIGSQIPLYLFGSVLPLIYSDLGGVDRYVWFIIGYLIPCAALCPFVGALSDIFGRKMVAIVGQVLLILGPVVTSTANTMNIAIAGQVFSGLGAGLNELIALAGTADLVPVNKRGQYVGAVVLTILPFCASTLYAQLIARDSDWRYVGIFVGAWNFLGLVLCIFSYSDPPRISTEYTRSDVMKNVDYIGGILSTVGVVLFMMGMQWGAEQYEWQSVQVLVPFLLGVVILVAFFVYEFKFAKYPMCPAGIFSKDRRTMICILLITFLSGANFFVMLLFYPTQVFHVWGHEPVSIGLRTLPMGFGIVIGAAISLILIPVTRGRIKHLMIFFTAMMTAGTGAMAAARTDNLPAVLGMVTVASLGVGGVIIPCSIIAQLICPHDLLGTITAITLSIRYVGGAIGYTAYYNVFYDHFTPDATRLVAIGTIVLKGIVNLGSNQENLGLIEELTTLAAKAQFAQLHDVIATDSRVNHKDIAFDLIVDATEEAMALAYRWPYWMSIAFGGICVILAFFVRDIRAVLDEEKEKVPVEEIHHGALR</sequence>
<evidence type="ECO:0000256" key="2">
    <source>
        <dbReference type="ARBA" id="ARBA00022448"/>
    </source>
</evidence>
<dbReference type="PANTHER" id="PTHR23501">
    <property type="entry name" value="MAJOR FACILITATOR SUPERFAMILY"/>
    <property type="match status" value="1"/>
</dbReference>
<dbReference type="Pfam" id="PF06609">
    <property type="entry name" value="TRI12"/>
    <property type="match status" value="1"/>
</dbReference>
<feature type="transmembrane region" description="Helical" evidence="6">
    <location>
        <begin position="547"/>
        <end position="566"/>
    </location>
</feature>
<dbReference type="AlphaFoldDB" id="A0A6G1GED8"/>
<proteinExistence type="predicted"/>
<keyword evidence="2" id="KW-0813">Transport</keyword>
<dbReference type="EMBL" id="ML975150">
    <property type="protein sequence ID" value="KAF1816276.1"/>
    <property type="molecule type" value="Genomic_DNA"/>
</dbReference>
<dbReference type="RefSeq" id="XP_033537907.1">
    <property type="nucleotide sequence ID" value="XM_033678606.1"/>
</dbReference>
<keyword evidence="5 6" id="KW-0472">Membrane</keyword>
<feature type="transmembrane region" description="Helical" evidence="6">
    <location>
        <begin position="172"/>
        <end position="193"/>
    </location>
</feature>
<evidence type="ECO:0000256" key="3">
    <source>
        <dbReference type="ARBA" id="ARBA00022692"/>
    </source>
</evidence>
<name>A0A6G1GED8_9PEZI</name>
<reference evidence="8 10" key="1">
    <citation type="submission" date="2020-01" db="EMBL/GenBank/DDBJ databases">
        <authorList>
            <consortium name="DOE Joint Genome Institute"/>
            <person name="Haridas S."/>
            <person name="Albert R."/>
            <person name="Binder M."/>
            <person name="Bloem J."/>
            <person name="Labutti K."/>
            <person name="Salamov A."/>
            <person name="Andreopoulos B."/>
            <person name="Baker S.E."/>
            <person name="Barry K."/>
            <person name="Bills G."/>
            <person name="Bluhm B.H."/>
            <person name="Cannon C."/>
            <person name="Castanera R."/>
            <person name="Culley D.E."/>
            <person name="Daum C."/>
            <person name="Ezra D."/>
            <person name="Gonzalez J.B."/>
            <person name="Henrissat B."/>
            <person name="Kuo A."/>
            <person name="Liang C."/>
            <person name="Lipzen A."/>
            <person name="Lutzoni F."/>
            <person name="Magnuson J."/>
            <person name="Mondo S."/>
            <person name="Nolan M."/>
            <person name="Ohm R."/>
            <person name="Pangilinan J."/>
            <person name="Park H.-J."/>
            <person name="Ramirez L."/>
            <person name="Alfaro M."/>
            <person name="Sun H."/>
            <person name="Tritt A."/>
            <person name="Yoshinaga Y."/>
            <person name="Zwiers L.-H."/>
            <person name="Turgeon B.G."/>
            <person name="Goodwin S.B."/>
            <person name="Spatafora J.W."/>
            <person name="Crous P.W."/>
            <person name="Grigoriev I.V."/>
        </authorList>
    </citation>
    <scope>NUCLEOTIDE SEQUENCE</scope>
    <source>
        <strain evidence="8 10">CBS 781.70</strain>
    </source>
</reference>
<dbReference type="PROSITE" id="PS50850">
    <property type="entry name" value="MFS"/>
    <property type="match status" value="1"/>
</dbReference>
<keyword evidence="4 6" id="KW-1133">Transmembrane helix</keyword>
<feature type="transmembrane region" description="Helical" evidence="6">
    <location>
        <begin position="353"/>
        <end position="373"/>
    </location>
</feature>
<dbReference type="PANTHER" id="PTHR23501:SF109">
    <property type="entry name" value="MAJOR FACILITATOR SUPERFAMILY (MFS) PROFILE DOMAIN-CONTAINING PROTEIN-RELATED"/>
    <property type="match status" value="1"/>
</dbReference>
<evidence type="ECO:0000313" key="10">
    <source>
        <dbReference type="RefSeq" id="XP_033537907.1"/>
    </source>
</evidence>
<dbReference type="GO" id="GO:0022857">
    <property type="term" value="F:transmembrane transporter activity"/>
    <property type="evidence" value="ECO:0007669"/>
    <property type="project" value="InterPro"/>
</dbReference>
<feature type="transmembrane region" description="Helical" evidence="6">
    <location>
        <begin position="404"/>
        <end position="424"/>
    </location>
</feature>
<evidence type="ECO:0000256" key="6">
    <source>
        <dbReference type="SAM" id="Phobius"/>
    </source>
</evidence>
<dbReference type="PROSITE" id="PS00216">
    <property type="entry name" value="SUGAR_TRANSPORT_1"/>
    <property type="match status" value="1"/>
</dbReference>
<evidence type="ECO:0000256" key="1">
    <source>
        <dbReference type="ARBA" id="ARBA00004141"/>
    </source>
</evidence>
<feature type="transmembrane region" description="Helical" evidence="6">
    <location>
        <begin position="137"/>
        <end position="160"/>
    </location>
</feature>
<feature type="transmembrane region" description="Helical" evidence="6">
    <location>
        <begin position="46"/>
        <end position="64"/>
    </location>
</feature>
<dbReference type="SUPFAM" id="SSF103473">
    <property type="entry name" value="MFS general substrate transporter"/>
    <property type="match status" value="2"/>
</dbReference>
<keyword evidence="3 6" id="KW-0812">Transmembrane</keyword>
<protein>
    <submittedName>
        <fullName evidence="8 10">MFS general substrate transporter</fullName>
    </submittedName>
</protein>
<feature type="transmembrane region" description="Helical" evidence="6">
    <location>
        <begin position="273"/>
        <end position="292"/>
    </location>
</feature>
<feature type="transmembrane region" description="Helical" evidence="6">
    <location>
        <begin position="84"/>
        <end position="106"/>
    </location>
</feature>
<feature type="domain" description="Major facilitator superfamily (MFS) profile" evidence="7">
    <location>
        <begin position="47"/>
        <end position="495"/>
    </location>
</feature>
<feature type="transmembrane region" description="Helical" evidence="6">
    <location>
        <begin position="436"/>
        <end position="459"/>
    </location>
</feature>
<gene>
    <name evidence="8 10" type="ORF">P152DRAFT_454535</name>
</gene>
<dbReference type="InterPro" id="IPR010573">
    <property type="entry name" value="MFS_Str1/Tri12-like"/>
</dbReference>
<reference evidence="10" key="2">
    <citation type="submission" date="2020-04" db="EMBL/GenBank/DDBJ databases">
        <authorList>
            <consortium name="NCBI Genome Project"/>
        </authorList>
    </citation>
    <scope>NUCLEOTIDE SEQUENCE</scope>
    <source>
        <strain evidence="10">CBS 781.70</strain>
    </source>
</reference>
<dbReference type="InterPro" id="IPR020846">
    <property type="entry name" value="MFS_dom"/>
</dbReference>
<feature type="transmembrane region" description="Helical" evidence="6">
    <location>
        <begin position="242"/>
        <end position="261"/>
    </location>
</feature>
<dbReference type="Gene3D" id="1.20.1250.20">
    <property type="entry name" value="MFS general substrate transporter like domains"/>
    <property type="match status" value="1"/>
</dbReference>
<feature type="transmembrane region" description="Helical" evidence="6">
    <location>
        <begin position="199"/>
        <end position="221"/>
    </location>
</feature>
<evidence type="ECO:0000313" key="9">
    <source>
        <dbReference type="Proteomes" id="UP000504638"/>
    </source>
</evidence>
<dbReference type="GO" id="GO:0005886">
    <property type="term" value="C:plasma membrane"/>
    <property type="evidence" value="ECO:0007669"/>
    <property type="project" value="TreeGrafter"/>
</dbReference>
<evidence type="ECO:0000259" key="7">
    <source>
        <dbReference type="PROSITE" id="PS50850"/>
    </source>
</evidence>
<reference evidence="10" key="3">
    <citation type="submission" date="2025-04" db="UniProtKB">
        <authorList>
            <consortium name="RefSeq"/>
        </authorList>
    </citation>
    <scope>IDENTIFICATION</scope>
    <source>
        <strain evidence="10">CBS 781.70</strain>
    </source>
</reference>
<dbReference type="Proteomes" id="UP000504638">
    <property type="component" value="Unplaced"/>
</dbReference>
<dbReference type="GeneID" id="54419176"/>
<feature type="transmembrane region" description="Helical" evidence="6">
    <location>
        <begin position="113"/>
        <end position="131"/>
    </location>
</feature>
<accession>A0A6G1GED8</accession>
<evidence type="ECO:0000313" key="8">
    <source>
        <dbReference type="EMBL" id="KAF1816276.1"/>
    </source>
</evidence>
<evidence type="ECO:0000256" key="4">
    <source>
        <dbReference type="ARBA" id="ARBA00022989"/>
    </source>
</evidence>
<feature type="transmembrane region" description="Helical" evidence="6">
    <location>
        <begin position="313"/>
        <end position="333"/>
    </location>
</feature>
<dbReference type="InterPro" id="IPR036259">
    <property type="entry name" value="MFS_trans_sf"/>
</dbReference>
<dbReference type="OrthoDB" id="4161376at2759"/>